<organism evidence="1 2">
    <name type="scientific">Avena sativa</name>
    <name type="common">Oat</name>
    <dbReference type="NCBI Taxonomy" id="4498"/>
    <lineage>
        <taxon>Eukaryota</taxon>
        <taxon>Viridiplantae</taxon>
        <taxon>Streptophyta</taxon>
        <taxon>Embryophyta</taxon>
        <taxon>Tracheophyta</taxon>
        <taxon>Spermatophyta</taxon>
        <taxon>Magnoliopsida</taxon>
        <taxon>Liliopsida</taxon>
        <taxon>Poales</taxon>
        <taxon>Poaceae</taxon>
        <taxon>BOP clade</taxon>
        <taxon>Pooideae</taxon>
        <taxon>Poodae</taxon>
        <taxon>Poeae</taxon>
        <taxon>Poeae Chloroplast Group 1 (Aveneae type)</taxon>
        <taxon>Aveninae</taxon>
        <taxon>Avena</taxon>
    </lineage>
</organism>
<evidence type="ECO:0000313" key="2">
    <source>
        <dbReference type="Proteomes" id="UP001732700"/>
    </source>
</evidence>
<name>A0ACD5Z6M7_AVESA</name>
<dbReference type="Proteomes" id="UP001732700">
    <property type="component" value="Chromosome 6C"/>
</dbReference>
<reference evidence="1" key="2">
    <citation type="submission" date="2025-09" db="UniProtKB">
        <authorList>
            <consortium name="EnsemblPlants"/>
        </authorList>
    </citation>
    <scope>IDENTIFICATION</scope>
</reference>
<dbReference type="EnsemblPlants" id="AVESA.00010b.r2.6CG1102950.1">
    <property type="protein sequence ID" value="AVESA.00010b.r2.6CG1102950.1.CDS"/>
    <property type="gene ID" value="AVESA.00010b.r2.6CG1102950"/>
</dbReference>
<accession>A0ACD5Z6M7</accession>
<sequence length="330" mass="34215">MAAAALLLGRRAVAMATVVLATVAALLAPAAVAQLSTSFYSGSCASLESIVRSGMVSAVQQEPRMGASILRLFFHDCFVNGCDGSVLLDDSSTLTGEKNAGPNVHSLRGFEVIDAIKSRVDAACNPGTVSCADILAVAARDGVNLLGGPTWAVPLGRRDARTTTQAAANSNLPSPSSSAATLISSFASKGLDSRDMVALSGAHTIGAARCASFRSRVYNDTNINAGFATRRRQVCGPQSGGTDGNLAPLDAFSSVRFDNGYYRNLLSRFGLLHSDQELFNGGPVDSIVQQYAGNGGAFSGDFVNAMIKMGNISPLTGSNGEIRNNCRIPN</sequence>
<protein>
    <submittedName>
        <fullName evidence="1">Uncharacterized protein</fullName>
    </submittedName>
</protein>
<keyword evidence="2" id="KW-1185">Reference proteome</keyword>
<evidence type="ECO:0000313" key="1">
    <source>
        <dbReference type="EnsemblPlants" id="AVESA.00010b.r2.6CG1102950.1.CDS"/>
    </source>
</evidence>
<reference evidence="1" key="1">
    <citation type="submission" date="2021-05" db="EMBL/GenBank/DDBJ databases">
        <authorList>
            <person name="Scholz U."/>
            <person name="Mascher M."/>
            <person name="Fiebig A."/>
        </authorList>
    </citation>
    <scope>NUCLEOTIDE SEQUENCE [LARGE SCALE GENOMIC DNA]</scope>
</reference>
<proteinExistence type="predicted"/>